<dbReference type="InterPro" id="IPR029787">
    <property type="entry name" value="Nucleotide_cyclase"/>
</dbReference>
<evidence type="ECO:0000313" key="2">
    <source>
        <dbReference type="EMBL" id="MBB6399960.1"/>
    </source>
</evidence>
<proteinExistence type="predicted"/>
<evidence type="ECO:0008006" key="4">
    <source>
        <dbReference type="Google" id="ProtNLM"/>
    </source>
</evidence>
<dbReference type="Gene3D" id="3.30.70.1230">
    <property type="entry name" value="Nucleotide cyclase"/>
    <property type="match status" value="1"/>
</dbReference>
<dbReference type="EMBL" id="JACHMQ010000001">
    <property type="protein sequence ID" value="MBB6399960.1"/>
    <property type="molecule type" value="Genomic_DNA"/>
</dbReference>
<organism evidence="2 3">
    <name type="scientific">Actinomadura coerulea</name>
    <dbReference type="NCBI Taxonomy" id="46159"/>
    <lineage>
        <taxon>Bacteria</taxon>
        <taxon>Bacillati</taxon>
        <taxon>Actinomycetota</taxon>
        <taxon>Actinomycetes</taxon>
        <taxon>Streptosporangiales</taxon>
        <taxon>Thermomonosporaceae</taxon>
        <taxon>Actinomadura</taxon>
    </lineage>
</organism>
<feature type="region of interest" description="Disordered" evidence="1">
    <location>
        <begin position="235"/>
        <end position="255"/>
    </location>
</feature>
<dbReference type="RefSeq" id="WP_185032153.1">
    <property type="nucleotide sequence ID" value="NZ_JACHMQ010000001.1"/>
</dbReference>
<evidence type="ECO:0000256" key="1">
    <source>
        <dbReference type="SAM" id="MobiDB-lite"/>
    </source>
</evidence>
<gene>
    <name evidence="2" type="ORF">BKA00_006874</name>
</gene>
<evidence type="ECO:0000313" key="3">
    <source>
        <dbReference type="Proteomes" id="UP000546324"/>
    </source>
</evidence>
<accession>A0A7X0L2V2</accession>
<dbReference type="SUPFAM" id="SSF55073">
    <property type="entry name" value="Nucleotide cyclase"/>
    <property type="match status" value="1"/>
</dbReference>
<name>A0A7X0L2V2_9ACTN</name>
<dbReference type="Proteomes" id="UP000546324">
    <property type="component" value="Unassembled WGS sequence"/>
</dbReference>
<dbReference type="AlphaFoldDB" id="A0A7X0L2V2"/>
<comment type="caution">
    <text evidence="2">The sequence shown here is derived from an EMBL/GenBank/DDBJ whole genome shotgun (WGS) entry which is preliminary data.</text>
</comment>
<protein>
    <recommendedName>
        <fullName evidence="4">Guanylate cyclase domain-containing protein</fullName>
    </recommendedName>
</protein>
<keyword evidence="3" id="KW-1185">Reference proteome</keyword>
<reference evidence="2 3" key="1">
    <citation type="submission" date="2020-08" db="EMBL/GenBank/DDBJ databases">
        <title>Sequencing the genomes of 1000 actinobacteria strains.</title>
        <authorList>
            <person name="Klenk H.-P."/>
        </authorList>
    </citation>
    <scope>NUCLEOTIDE SEQUENCE [LARGE SCALE GENOMIC DNA]</scope>
    <source>
        <strain evidence="2 3">DSM 43675</strain>
    </source>
</reference>
<sequence length="255" mass="28093">MAPSFQSDDPLVEALFLGMSRRRGAGRCLARRLYRRLARRRGGGVRPRCRVVLALDIARFTSRDDAAQVHLRAVMYRIVEDALTAARIGRRGSRREDRGDGVLMVLQSRASLDTVLPEFFGKIREGVQAYNATAVPSERLRLRAALHAGFLHRDRNGVSGGTVNLVFRMLDAPTVKRRLDDEDADFALAVSPNVYEAATGYRLIDGEDFELIDIDVKQTRTSAWLYLAPPPGGVPPGKAPPGSAWHGPHPTRVGG</sequence>